<feature type="compositionally biased region" description="Basic and acidic residues" evidence="1">
    <location>
        <begin position="191"/>
        <end position="211"/>
    </location>
</feature>
<accession>A0A146L9L8</accession>
<dbReference type="GO" id="GO:0019888">
    <property type="term" value="F:protein phosphatase regulator activity"/>
    <property type="evidence" value="ECO:0007669"/>
    <property type="project" value="TreeGrafter"/>
</dbReference>
<gene>
    <name evidence="2" type="ORF">g.73423</name>
</gene>
<name>A0A146L9L8_LYGHE</name>
<dbReference type="GO" id="GO:0000164">
    <property type="term" value="C:protein phosphatase type 1 complex"/>
    <property type="evidence" value="ECO:0007669"/>
    <property type="project" value="TreeGrafter"/>
</dbReference>
<organism evidence="2">
    <name type="scientific">Lygus hesperus</name>
    <name type="common">Western plant bug</name>
    <dbReference type="NCBI Taxonomy" id="30085"/>
    <lineage>
        <taxon>Eukaryota</taxon>
        <taxon>Metazoa</taxon>
        <taxon>Ecdysozoa</taxon>
        <taxon>Arthropoda</taxon>
        <taxon>Hexapoda</taxon>
        <taxon>Insecta</taxon>
        <taxon>Pterygota</taxon>
        <taxon>Neoptera</taxon>
        <taxon>Paraneoptera</taxon>
        <taxon>Hemiptera</taxon>
        <taxon>Heteroptera</taxon>
        <taxon>Panheteroptera</taxon>
        <taxon>Cimicomorpha</taxon>
        <taxon>Miridae</taxon>
        <taxon>Mirini</taxon>
        <taxon>Lygus</taxon>
    </lineage>
</organism>
<feature type="region of interest" description="Disordered" evidence="1">
    <location>
        <begin position="225"/>
        <end position="290"/>
    </location>
</feature>
<dbReference type="InterPro" id="IPR051254">
    <property type="entry name" value="PPP1R15"/>
</dbReference>
<dbReference type="AlphaFoldDB" id="A0A146L9L8"/>
<dbReference type="GO" id="GO:0005783">
    <property type="term" value="C:endoplasmic reticulum"/>
    <property type="evidence" value="ECO:0007669"/>
    <property type="project" value="TreeGrafter"/>
</dbReference>
<dbReference type="EMBL" id="GDHC01013628">
    <property type="protein sequence ID" value="JAQ05001.1"/>
    <property type="molecule type" value="Transcribed_RNA"/>
</dbReference>
<protein>
    <submittedName>
        <fullName evidence="2">Uncharacterized protein</fullName>
    </submittedName>
</protein>
<feature type="compositionally biased region" description="Low complexity" evidence="1">
    <location>
        <begin position="230"/>
        <end position="244"/>
    </location>
</feature>
<sequence length="497" mass="55680">MNLHNMKQKNMFESYMPPSPVISRCYSSKANMNSFTTTTHIPGNSLFSMNKYLGNVENFNKKNHGVGTHGLRMPLVKGNGYETGVDPIVKIVGGFVGSKSQAGSSNHRGREFSLWDVIFDKIIESMEQPKQAARKWGDVGGRKVPRIEGFAMIGMRKLSVNDSGCFRPKWSSAPQEYGESECRNQFPELGHGQDCDIGKSRTTDDTPETRVNDFVVKSTQDCFTPDRTDCSSNSSDSTELTSPSEQPFELTPPPSVETCGTLHHPHDQSPVREVCPAEPTEKHPQVVRSSSSFQVPCQRLLSESEDDSIPSDVLSSSVESHIDTFPPHKRVQRSISECSADSDDSFIVFESTEDEPVIFDESDDDDDGSTDEDLDEIDNCVLIPHNCDFSAPQQYLSRLEEANLKWNKTYGSVPTKSKSNKKCASKKVKFAEGKDLAKVKRLVAWDFAHRAARVGPWEMYYRDSQRFKSRISSLSSVISPVLAQSHRKKIYTQRFQT</sequence>
<feature type="region of interest" description="Disordered" evidence="1">
    <location>
        <begin position="189"/>
        <end position="211"/>
    </location>
</feature>
<dbReference type="PANTHER" id="PTHR16489:SF12">
    <property type="entry name" value="GH11727P"/>
    <property type="match status" value="1"/>
</dbReference>
<dbReference type="PANTHER" id="PTHR16489">
    <property type="entry name" value="GH11727P"/>
    <property type="match status" value="1"/>
</dbReference>
<dbReference type="GO" id="GO:0034976">
    <property type="term" value="P:response to endoplasmic reticulum stress"/>
    <property type="evidence" value="ECO:0007669"/>
    <property type="project" value="TreeGrafter"/>
</dbReference>
<evidence type="ECO:0000313" key="2">
    <source>
        <dbReference type="EMBL" id="JAQ05001.1"/>
    </source>
</evidence>
<evidence type="ECO:0000256" key="1">
    <source>
        <dbReference type="SAM" id="MobiDB-lite"/>
    </source>
</evidence>
<proteinExistence type="predicted"/>
<reference evidence="2" key="1">
    <citation type="journal article" date="2016" name="Gigascience">
        <title>De novo construction of an expanded transcriptome assembly for the western tarnished plant bug, Lygus hesperus.</title>
        <authorList>
            <person name="Tassone E.E."/>
            <person name="Geib S.M."/>
            <person name="Hall B."/>
            <person name="Fabrick J.A."/>
            <person name="Brent C.S."/>
            <person name="Hull J.J."/>
        </authorList>
    </citation>
    <scope>NUCLEOTIDE SEQUENCE</scope>
</reference>